<dbReference type="GO" id="GO:0003677">
    <property type="term" value="F:DNA binding"/>
    <property type="evidence" value="ECO:0007669"/>
    <property type="project" value="InterPro"/>
</dbReference>
<feature type="non-terminal residue" evidence="3">
    <location>
        <position position="1"/>
    </location>
</feature>
<name>A0A1H7CL84_9DEIO</name>
<dbReference type="STRING" id="856736.SAMN04488058_1051"/>
<evidence type="ECO:0000313" key="2">
    <source>
        <dbReference type="EMBL" id="SEJ21345.1"/>
    </source>
</evidence>
<dbReference type="Proteomes" id="UP000199223">
    <property type="component" value="Unassembled WGS sequence"/>
</dbReference>
<dbReference type="EMBL" id="FNZA01000031">
    <property type="protein sequence ID" value="SEJ89994.1"/>
    <property type="molecule type" value="Genomic_DNA"/>
</dbReference>
<gene>
    <name evidence="2" type="ORF">SAMN04488058_1051</name>
    <name evidence="3" type="ORF">SAMN04488058_13116</name>
</gene>
<accession>A0A1H7CL84</accession>
<reference evidence="3" key="2">
    <citation type="submission" date="2016-10" db="EMBL/GenBank/DDBJ databases">
        <authorList>
            <person name="de Groot N.N."/>
        </authorList>
    </citation>
    <scope>NUCLEOTIDE SEQUENCE [LARGE SCALE GENOMIC DNA]</scope>
    <source>
        <strain evidence="3">CGMCC 1.10218</strain>
    </source>
</reference>
<evidence type="ECO:0000259" key="1">
    <source>
        <dbReference type="Pfam" id="PF01609"/>
    </source>
</evidence>
<dbReference type="PANTHER" id="PTHR30007">
    <property type="entry name" value="PHP DOMAIN PROTEIN"/>
    <property type="match status" value="1"/>
</dbReference>
<feature type="domain" description="Transposase IS4-like" evidence="1">
    <location>
        <begin position="19"/>
        <end position="97"/>
    </location>
</feature>
<evidence type="ECO:0000313" key="4">
    <source>
        <dbReference type="Proteomes" id="UP000199223"/>
    </source>
</evidence>
<dbReference type="PANTHER" id="PTHR30007:SF0">
    <property type="entry name" value="TRANSPOSASE"/>
    <property type="match status" value="1"/>
</dbReference>
<reference evidence="4" key="1">
    <citation type="submission" date="2016-10" db="EMBL/GenBank/DDBJ databases">
        <authorList>
            <person name="Varghese N."/>
            <person name="Submissions S."/>
        </authorList>
    </citation>
    <scope>NUCLEOTIDE SEQUENCE [LARGE SCALE GENOMIC DNA]</scope>
    <source>
        <strain evidence="4">CGMCC 1.10218</strain>
    </source>
</reference>
<dbReference type="RefSeq" id="WP_143068328.1">
    <property type="nucleotide sequence ID" value="NZ_FNZA01000005.1"/>
</dbReference>
<protein>
    <submittedName>
        <fullName evidence="3">Transposase</fullName>
    </submittedName>
</protein>
<proteinExistence type="predicted"/>
<keyword evidence="4" id="KW-1185">Reference proteome</keyword>
<dbReference type="Pfam" id="PF01609">
    <property type="entry name" value="DDE_Tnp_1"/>
    <property type="match status" value="1"/>
</dbReference>
<sequence length="110" mass="12434">LYDLCREVQCQTGDGVDVMLVDQGYSGEQASIDAALNDVELVVVRRPAGTSGFVLLPKRWIVERTFAWTSRFRRLTRDLERLQGTLLGFHWLALSVLLLHKLSPNFGMLS</sequence>
<dbReference type="EMBL" id="FNZA01000005">
    <property type="protein sequence ID" value="SEJ21345.1"/>
    <property type="molecule type" value="Genomic_DNA"/>
</dbReference>
<evidence type="ECO:0000313" key="3">
    <source>
        <dbReference type="EMBL" id="SEJ89994.1"/>
    </source>
</evidence>
<dbReference type="InterPro" id="IPR002559">
    <property type="entry name" value="Transposase_11"/>
</dbReference>
<dbReference type="OrthoDB" id="63271at2"/>
<dbReference type="AlphaFoldDB" id="A0A1H7CL84"/>
<dbReference type="GO" id="GO:0006313">
    <property type="term" value="P:DNA transposition"/>
    <property type="evidence" value="ECO:0007669"/>
    <property type="project" value="InterPro"/>
</dbReference>
<organism evidence="3 4">
    <name type="scientific">Deinococcus reticulitermitis</name>
    <dbReference type="NCBI Taxonomy" id="856736"/>
    <lineage>
        <taxon>Bacteria</taxon>
        <taxon>Thermotogati</taxon>
        <taxon>Deinococcota</taxon>
        <taxon>Deinococci</taxon>
        <taxon>Deinococcales</taxon>
        <taxon>Deinococcaceae</taxon>
        <taxon>Deinococcus</taxon>
    </lineage>
</organism>
<dbReference type="GO" id="GO:0004803">
    <property type="term" value="F:transposase activity"/>
    <property type="evidence" value="ECO:0007669"/>
    <property type="project" value="InterPro"/>
</dbReference>